<keyword evidence="1" id="KW-0472">Membrane</keyword>
<keyword evidence="1" id="KW-1133">Transmembrane helix</keyword>
<proteinExistence type="predicted"/>
<dbReference type="EMBL" id="JAUEPS010000008">
    <property type="protein sequence ID" value="KAK0462915.1"/>
    <property type="molecule type" value="Genomic_DNA"/>
</dbReference>
<comment type="caution">
    <text evidence="2">The sequence shown here is derived from an EMBL/GenBank/DDBJ whole genome shotgun (WGS) entry which is preliminary data.</text>
</comment>
<dbReference type="AlphaFoldDB" id="A0AA39TY82"/>
<dbReference type="Proteomes" id="UP001175211">
    <property type="component" value="Unassembled WGS sequence"/>
</dbReference>
<evidence type="ECO:0000313" key="3">
    <source>
        <dbReference type="Proteomes" id="UP001175211"/>
    </source>
</evidence>
<dbReference type="RefSeq" id="XP_060334381.1">
    <property type="nucleotide sequence ID" value="XM_060466048.1"/>
</dbReference>
<reference evidence="2" key="1">
    <citation type="submission" date="2023-06" db="EMBL/GenBank/DDBJ databases">
        <authorList>
            <consortium name="Lawrence Berkeley National Laboratory"/>
            <person name="Ahrendt S."/>
            <person name="Sahu N."/>
            <person name="Indic B."/>
            <person name="Wong-Bajracharya J."/>
            <person name="Merenyi Z."/>
            <person name="Ke H.-M."/>
            <person name="Monk M."/>
            <person name="Kocsube S."/>
            <person name="Drula E."/>
            <person name="Lipzen A."/>
            <person name="Balint B."/>
            <person name="Henrissat B."/>
            <person name="Andreopoulos B."/>
            <person name="Martin F.M."/>
            <person name="Harder C.B."/>
            <person name="Rigling D."/>
            <person name="Ford K.L."/>
            <person name="Foster G.D."/>
            <person name="Pangilinan J."/>
            <person name="Papanicolaou A."/>
            <person name="Barry K."/>
            <person name="LaButti K."/>
            <person name="Viragh M."/>
            <person name="Koriabine M."/>
            <person name="Yan M."/>
            <person name="Riley R."/>
            <person name="Champramary S."/>
            <person name="Plett K.L."/>
            <person name="Tsai I.J."/>
            <person name="Slot J."/>
            <person name="Sipos G."/>
            <person name="Plett J."/>
            <person name="Nagy L.G."/>
            <person name="Grigoriev I.V."/>
        </authorList>
    </citation>
    <scope>NUCLEOTIDE SEQUENCE</scope>
    <source>
        <strain evidence="2">CCBAS 213</strain>
    </source>
</reference>
<protein>
    <submittedName>
        <fullName evidence="2">Uncharacterized protein</fullName>
    </submittedName>
</protein>
<sequence length="149" mass="16595">MNSQIGVPDAAEVTLTSTTINAILVATIAKPQLPIPAIRVIRLRPFLLQGTLWRRGKGHQGGGCGFCVRPIELAFTYHIPVSCHAKPHEMIQMTSNFSFLISSPSFQPQQCYLFLYTKARALTIATLTLVDTMTCFLLFLTFKLHVRCN</sequence>
<accession>A0AA39TY82</accession>
<dbReference type="GeneID" id="85349596"/>
<keyword evidence="1" id="KW-0812">Transmembrane</keyword>
<name>A0AA39TY82_ARMTA</name>
<organism evidence="2 3">
    <name type="scientific">Armillaria tabescens</name>
    <name type="common">Ringless honey mushroom</name>
    <name type="synonym">Agaricus tabescens</name>
    <dbReference type="NCBI Taxonomy" id="1929756"/>
    <lineage>
        <taxon>Eukaryota</taxon>
        <taxon>Fungi</taxon>
        <taxon>Dikarya</taxon>
        <taxon>Basidiomycota</taxon>
        <taxon>Agaricomycotina</taxon>
        <taxon>Agaricomycetes</taxon>
        <taxon>Agaricomycetidae</taxon>
        <taxon>Agaricales</taxon>
        <taxon>Marasmiineae</taxon>
        <taxon>Physalacriaceae</taxon>
        <taxon>Desarmillaria</taxon>
    </lineage>
</organism>
<evidence type="ECO:0000256" key="1">
    <source>
        <dbReference type="SAM" id="Phobius"/>
    </source>
</evidence>
<evidence type="ECO:0000313" key="2">
    <source>
        <dbReference type="EMBL" id="KAK0462915.1"/>
    </source>
</evidence>
<feature type="transmembrane region" description="Helical" evidence="1">
    <location>
        <begin position="121"/>
        <end position="142"/>
    </location>
</feature>
<gene>
    <name evidence="2" type="ORF">EV420DRAFT_1144818</name>
</gene>
<keyword evidence="3" id="KW-1185">Reference proteome</keyword>